<evidence type="ECO:0000313" key="14">
    <source>
        <dbReference type="EMBL" id="RFU78545.1"/>
    </source>
</evidence>
<dbReference type="Pfam" id="PF05730">
    <property type="entry name" value="CFEM"/>
    <property type="match status" value="1"/>
</dbReference>
<keyword evidence="4" id="KW-0964">Secreted</keyword>
<accession>A0A395NRE2</accession>
<gene>
    <name evidence="14" type="ORF">TARUN_3675</name>
</gene>
<sequence>MVNMQNLPTSLLLLVSSILFATSSSALHIRARLDVYPTPIAELSNVVAAPIITPAPTLDSLGDLKFARQAIPSIPACATSCIASAVTKSTNCKLGDYKCECNSATIINRGAAPCVQSACGYIVALQAQAAGEELCISVLAGLIPGSTPEPSPTNTNNNGPDPSKSSASGGGSPKSTGSSSGGSGGSSGGGSGSGSGSLGSLGSPRPSKKSKLSGGAIAGIVVGVVAGLAAAAGVIWKFCLNKMKGGSDAAAAGVNGTTTDAAAASGAAVQTAHVPPVDPLKPAGLTSTTPLSTPSELSNNVPQTVSSVSPYQSPVTPTPPVYPNAAELPNGQWPQQQPPAGYAYPPQPMGGYAVPGQQQYVPGQPYPQMQQAYHEAPGAPPPEMAGDTHIVQELHGQPAGGAVYEMGH</sequence>
<evidence type="ECO:0000256" key="2">
    <source>
        <dbReference type="ARBA" id="ARBA00004613"/>
    </source>
</evidence>
<keyword evidence="11" id="KW-0472">Membrane</keyword>
<evidence type="ECO:0000256" key="11">
    <source>
        <dbReference type="SAM" id="Phobius"/>
    </source>
</evidence>
<keyword evidence="9" id="KW-0408">Iron</keyword>
<evidence type="ECO:0000256" key="5">
    <source>
        <dbReference type="ARBA" id="ARBA00022622"/>
    </source>
</evidence>
<comment type="similarity">
    <text evidence="3">Belongs to the RBT5 family.</text>
</comment>
<dbReference type="GO" id="GO:0046872">
    <property type="term" value="F:metal ion binding"/>
    <property type="evidence" value="ECO:0007669"/>
    <property type="project" value="UniProtKB-UniRule"/>
</dbReference>
<organism evidence="14 15">
    <name type="scientific">Trichoderma arundinaceum</name>
    <dbReference type="NCBI Taxonomy" id="490622"/>
    <lineage>
        <taxon>Eukaryota</taxon>
        <taxon>Fungi</taxon>
        <taxon>Dikarya</taxon>
        <taxon>Ascomycota</taxon>
        <taxon>Pezizomycotina</taxon>
        <taxon>Sordariomycetes</taxon>
        <taxon>Hypocreomycetidae</taxon>
        <taxon>Hypocreales</taxon>
        <taxon>Hypocreaceae</taxon>
        <taxon>Trichoderma</taxon>
    </lineage>
</organism>
<reference evidence="14 15" key="1">
    <citation type="journal article" date="2018" name="PLoS Pathog.">
        <title>Evolution of structural diversity of trichothecenes, a family of toxins produced by plant pathogenic and entomopathogenic fungi.</title>
        <authorList>
            <person name="Proctor R.H."/>
            <person name="McCormick S.P."/>
            <person name="Kim H.S."/>
            <person name="Cardoza R.E."/>
            <person name="Stanley A.M."/>
            <person name="Lindo L."/>
            <person name="Kelly A."/>
            <person name="Brown D.W."/>
            <person name="Lee T."/>
            <person name="Vaughan M.M."/>
            <person name="Alexander N.J."/>
            <person name="Busman M."/>
            <person name="Gutierrez S."/>
        </authorList>
    </citation>
    <scope>NUCLEOTIDE SEQUENCE [LARGE SCALE GENOMIC DNA]</scope>
    <source>
        <strain evidence="14 15">IBT 40837</strain>
    </source>
</reference>
<keyword evidence="11" id="KW-1133">Transmembrane helix</keyword>
<evidence type="ECO:0000256" key="4">
    <source>
        <dbReference type="ARBA" id="ARBA00022525"/>
    </source>
</evidence>
<protein>
    <recommendedName>
        <fullName evidence="13">CFEM domain-containing protein</fullName>
    </recommendedName>
</protein>
<evidence type="ECO:0000256" key="10">
    <source>
        <dbReference type="SAM" id="MobiDB-lite"/>
    </source>
</evidence>
<keyword evidence="5" id="KW-0336">GPI-anchor</keyword>
<name>A0A395NRE2_TRIAR</name>
<proteinExistence type="inferred from homology"/>
<dbReference type="Proteomes" id="UP000266272">
    <property type="component" value="Unassembled WGS sequence"/>
</dbReference>
<dbReference type="GO" id="GO:0005576">
    <property type="term" value="C:extracellular region"/>
    <property type="evidence" value="ECO:0007669"/>
    <property type="project" value="UniProtKB-SubCell"/>
</dbReference>
<feature type="compositionally biased region" description="Low complexity" evidence="10">
    <location>
        <begin position="285"/>
        <end position="298"/>
    </location>
</feature>
<dbReference type="EMBL" id="PXOA01000206">
    <property type="protein sequence ID" value="RFU78545.1"/>
    <property type="molecule type" value="Genomic_DNA"/>
</dbReference>
<comment type="caution">
    <text evidence="9">Lacks conserved residue(s) required for the propagation of feature annotation.</text>
</comment>
<evidence type="ECO:0000313" key="15">
    <source>
        <dbReference type="Proteomes" id="UP000266272"/>
    </source>
</evidence>
<evidence type="ECO:0000256" key="6">
    <source>
        <dbReference type="ARBA" id="ARBA00022729"/>
    </source>
</evidence>
<evidence type="ECO:0000256" key="12">
    <source>
        <dbReference type="SAM" id="SignalP"/>
    </source>
</evidence>
<keyword evidence="8" id="KW-0449">Lipoprotein</keyword>
<feature type="signal peptide" evidence="12">
    <location>
        <begin position="1"/>
        <end position="26"/>
    </location>
</feature>
<dbReference type="InterPro" id="IPR008427">
    <property type="entry name" value="Extracellular_membr_CFEM_dom"/>
</dbReference>
<keyword evidence="11" id="KW-0812">Transmembrane</keyword>
<evidence type="ECO:0000256" key="9">
    <source>
        <dbReference type="PROSITE-ProRule" id="PRU01356"/>
    </source>
</evidence>
<evidence type="ECO:0000256" key="7">
    <source>
        <dbReference type="ARBA" id="ARBA00023157"/>
    </source>
</evidence>
<feature type="compositionally biased region" description="Low complexity" evidence="10">
    <location>
        <begin position="146"/>
        <end position="178"/>
    </location>
</feature>
<keyword evidence="6 12" id="KW-0732">Signal</keyword>
<dbReference type="OrthoDB" id="4900528at2759"/>
<feature type="disulfide bond" evidence="9">
    <location>
        <begin position="92"/>
        <end position="99"/>
    </location>
</feature>
<dbReference type="SMART" id="SM00747">
    <property type="entry name" value="CFEM"/>
    <property type="match status" value="1"/>
</dbReference>
<dbReference type="STRING" id="490622.A0A395NRE2"/>
<feature type="transmembrane region" description="Helical" evidence="11">
    <location>
        <begin position="212"/>
        <end position="236"/>
    </location>
</feature>
<feature type="compositionally biased region" description="Gly residues" evidence="10">
    <location>
        <begin position="179"/>
        <end position="199"/>
    </location>
</feature>
<dbReference type="GO" id="GO:0098552">
    <property type="term" value="C:side of membrane"/>
    <property type="evidence" value="ECO:0007669"/>
    <property type="project" value="UniProtKB-KW"/>
</dbReference>
<feature type="domain" description="CFEM" evidence="13">
    <location>
        <begin position="49"/>
        <end position="163"/>
    </location>
</feature>
<comment type="subcellular location">
    <subcellularLocation>
        <location evidence="1">Membrane</location>
        <topology evidence="1">Lipid-anchor</topology>
        <topology evidence="1">GPI-anchor</topology>
    </subcellularLocation>
    <subcellularLocation>
        <location evidence="2">Secreted</location>
    </subcellularLocation>
</comment>
<comment type="caution">
    <text evidence="14">The sequence shown here is derived from an EMBL/GenBank/DDBJ whole genome shotgun (WGS) entry which is preliminary data.</text>
</comment>
<keyword evidence="5" id="KW-0325">Glycoprotein</keyword>
<feature type="chain" id="PRO_5017400235" description="CFEM domain-containing protein" evidence="12">
    <location>
        <begin position="27"/>
        <end position="408"/>
    </location>
</feature>
<keyword evidence="15" id="KW-1185">Reference proteome</keyword>
<feature type="region of interest" description="Disordered" evidence="10">
    <location>
        <begin position="146"/>
        <end position="212"/>
    </location>
</feature>
<feature type="region of interest" description="Disordered" evidence="10">
    <location>
        <begin position="274"/>
        <end position="317"/>
    </location>
</feature>
<evidence type="ECO:0000259" key="13">
    <source>
        <dbReference type="PROSITE" id="PS52012"/>
    </source>
</evidence>
<keyword evidence="7 9" id="KW-1015">Disulfide bond</keyword>
<evidence type="ECO:0000256" key="1">
    <source>
        <dbReference type="ARBA" id="ARBA00004589"/>
    </source>
</evidence>
<feature type="compositionally biased region" description="Polar residues" evidence="10">
    <location>
        <begin position="299"/>
        <end position="315"/>
    </location>
</feature>
<feature type="binding site" description="axial binding residue" evidence="9">
    <location>
        <position position="96"/>
    </location>
    <ligand>
        <name>heme</name>
        <dbReference type="ChEBI" id="CHEBI:30413"/>
    </ligand>
    <ligandPart>
        <name>Fe</name>
        <dbReference type="ChEBI" id="CHEBI:18248"/>
    </ligandPart>
</feature>
<keyword evidence="9" id="KW-0349">Heme</keyword>
<keyword evidence="9" id="KW-0479">Metal-binding</keyword>
<evidence type="ECO:0000256" key="8">
    <source>
        <dbReference type="ARBA" id="ARBA00023288"/>
    </source>
</evidence>
<dbReference type="AlphaFoldDB" id="A0A395NRE2"/>
<evidence type="ECO:0000256" key="3">
    <source>
        <dbReference type="ARBA" id="ARBA00010031"/>
    </source>
</evidence>
<dbReference type="PROSITE" id="PS52012">
    <property type="entry name" value="CFEM"/>
    <property type="match status" value="1"/>
</dbReference>